<dbReference type="AlphaFoldDB" id="A0A7K1J6G1"/>
<dbReference type="RefSeq" id="WP_155589017.1">
    <property type="nucleotide sequence ID" value="NZ_WNLP01000008.1"/>
</dbReference>
<proteinExistence type="predicted"/>
<sequence length="210" mass="23733">MQQVHVRRIKKKWVAVISLLVGGLLGVFVVTGIWSMFPSTMPPFLQKNAESTNTQVIRALERTEEVSLVRLGVTGIASQENNSHLFNIEIPGSNRTKFIQYTFDAKLGFEGKDVTIEKTGDSTYTITVPEFKFIGYDNPEYRVAVENNGMLSFGTAQIDSTEMINEIINNDTKAEYIKSNQDLLKDQAKLFYTSIIMSIDPDVKLTFEYK</sequence>
<comment type="caution">
    <text evidence="2">The sequence shown here is derived from an EMBL/GenBank/DDBJ whole genome shotgun (WGS) entry which is preliminary data.</text>
</comment>
<dbReference type="Proteomes" id="UP000487882">
    <property type="component" value="Unassembled WGS sequence"/>
</dbReference>
<accession>A0A7K1J6G1</accession>
<name>A0A7K1J6G1_9BIFI</name>
<protein>
    <recommendedName>
        <fullName evidence="4">DUF4230 domain-containing protein</fullName>
    </recommendedName>
</protein>
<dbReference type="EMBL" id="WNLP01000008">
    <property type="protein sequence ID" value="MUH60151.1"/>
    <property type="molecule type" value="Genomic_DNA"/>
</dbReference>
<organism evidence="2 3">
    <name type="scientific">Bifidobacterium canis</name>
    <dbReference type="NCBI Taxonomy" id="2610880"/>
    <lineage>
        <taxon>Bacteria</taxon>
        <taxon>Bacillati</taxon>
        <taxon>Actinomycetota</taxon>
        <taxon>Actinomycetes</taxon>
        <taxon>Bifidobacteriales</taxon>
        <taxon>Bifidobacteriaceae</taxon>
        <taxon>Bifidobacterium</taxon>
    </lineage>
</organism>
<keyword evidence="3" id="KW-1185">Reference proteome</keyword>
<evidence type="ECO:0000313" key="2">
    <source>
        <dbReference type="EMBL" id="MUH60151.1"/>
    </source>
</evidence>
<gene>
    <name evidence="2" type="ORF">GSD1FS_1504</name>
</gene>
<evidence type="ECO:0000313" key="3">
    <source>
        <dbReference type="Proteomes" id="UP000487882"/>
    </source>
</evidence>
<evidence type="ECO:0008006" key="4">
    <source>
        <dbReference type="Google" id="ProtNLM"/>
    </source>
</evidence>
<evidence type="ECO:0000256" key="1">
    <source>
        <dbReference type="SAM" id="Phobius"/>
    </source>
</evidence>
<feature type="transmembrane region" description="Helical" evidence="1">
    <location>
        <begin position="12"/>
        <end position="37"/>
    </location>
</feature>
<reference evidence="2 3" key="1">
    <citation type="submission" date="2019-09" db="EMBL/GenBank/DDBJ databases">
        <title>Bifidobacterium canis sp. nov., isolated from the digestive tract of German Shepherd dog puppy.</title>
        <authorList>
            <person name="Bunesova V."/>
        </authorList>
    </citation>
    <scope>NUCLEOTIDE SEQUENCE [LARGE SCALE GENOMIC DNA]</scope>
    <source>
        <strain evidence="2 3">GSD1FS</strain>
    </source>
</reference>
<keyword evidence="1" id="KW-0812">Transmembrane</keyword>
<keyword evidence="1" id="KW-1133">Transmembrane helix</keyword>
<keyword evidence="1" id="KW-0472">Membrane</keyword>